<keyword evidence="6" id="KW-0574">Periplasm</keyword>
<evidence type="ECO:0000256" key="4">
    <source>
        <dbReference type="ARBA" id="ARBA00007974"/>
    </source>
</evidence>
<dbReference type="Pfam" id="PF10135">
    <property type="entry name" value="Rod-binding"/>
    <property type="match status" value="1"/>
</dbReference>
<evidence type="ECO:0000256" key="3">
    <source>
        <dbReference type="ARBA" id="ARBA00006880"/>
    </source>
</evidence>
<sequence length="367" mass="39924">MDMNSNSLSYTDLNAMSQMGVGSKANSQENLQRVAKQFESLFMNMMVKSMRQANAGFAEGNPLNTQQTKFYQDMYDNQLTVHLAEKQGVGLADVMMRQLSPNKASPAPVVADTQGQAGQAEQGDQSALLARRRLAISTSYRAVAEQTAGAPTSAPAQAEPSQQWQPMRALAGSSRPPISTEQAINQGAPATASAMPSRFNNAQEFAEAMLPMARKAAARLGVDPHYLVAQAALETGWGQSIIRETDGSSSHNLFGIKTHNSWSGDSASVMTTEYRDGVKGQERASFRSYESFEQSFDDYVSFLENNGRYKEALSNTSNPDQFFRELQRAGYATDPQYARKVSQIAQKLLGDTRLATNADAIGNQGKA</sequence>
<dbReference type="Proteomes" id="UP000243207">
    <property type="component" value="Chromosome I"/>
</dbReference>
<dbReference type="PANTHER" id="PTHR33308:SF9">
    <property type="entry name" value="PEPTIDOGLYCAN HYDROLASE FLGJ"/>
    <property type="match status" value="1"/>
</dbReference>
<dbReference type="SUPFAM" id="SSF53955">
    <property type="entry name" value="Lysozyme-like"/>
    <property type="match status" value="1"/>
</dbReference>
<dbReference type="GO" id="GO:0071973">
    <property type="term" value="P:bacterial-type flagellum-dependent cell motility"/>
    <property type="evidence" value="ECO:0007669"/>
    <property type="project" value="TreeGrafter"/>
</dbReference>
<evidence type="ECO:0000256" key="10">
    <source>
        <dbReference type="ARBA" id="ARBA00023316"/>
    </source>
</evidence>
<evidence type="ECO:0000256" key="1">
    <source>
        <dbReference type="ARBA" id="ARBA00002954"/>
    </source>
</evidence>
<keyword evidence="15" id="KW-1185">Reference proteome</keyword>
<dbReference type="AlphaFoldDB" id="A0A1H1U3H7"/>
<evidence type="ECO:0000256" key="5">
    <source>
        <dbReference type="ARBA" id="ARBA00013433"/>
    </source>
</evidence>
<dbReference type="PANTHER" id="PTHR33308">
    <property type="entry name" value="PEPTIDOGLYCAN HYDROLASE FLGJ"/>
    <property type="match status" value="1"/>
</dbReference>
<reference evidence="15" key="1">
    <citation type="submission" date="2016-10" db="EMBL/GenBank/DDBJ databases">
        <authorList>
            <person name="Varghese N."/>
            <person name="Submissions S."/>
        </authorList>
    </citation>
    <scope>NUCLEOTIDE SEQUENCE [LARGE SCALE GENOMIC DNA]</scope>
    <source>
        <strain evidence="15">NRRL B-51270</strain>
    </source>
</reference>
<keyword evidence="8" id="KW-0378">Hydrolase</keyword>
<keyword evidence="9" id="KW-0326">Glycosidase</keyword>
<dbReference type="STRING" id="487184.SAMN05216421_1955"/>
<protein>
    <recommendedName>
        <fullName evidence="5">Peptidoglycan hydrolase FlgJ</fullName>
    </recommendedName>
    <alternativeName>
        <fullName evidence="11">Muramidase FlgJ</fullName>
    </alternativeName>
</protein>
<dbReference type="SMART" id="SM00047">
    <property type="entry name" value="LYZ2"/>
    <property type="match status" value="1"/>
</dbReference>
<keyword evidence="14" id="KW-0282">Flagellum</keyword>
<evidence type="ECO:0000256" key="7">
    <source>
        <dbReference type="ARBA" id="ARBA00022795"/>
    </source>
</evidence>
<gene>
    <name evidence="14" type="ORF">SAMN05216421_1955</name>
</gene>
<evidence type="ECO:0000256" key="9">
    <source>
        <dbReference type="ARBA" id="ARBA00023295"/>
    </source>
</evidence>
<dbReference type="NCBIfam" id="TIGR02541">
    <property type="entry name" value="flagell_FlgJ"/>
    <property type="match status" value="1"/>
</dbReference>
<dbReference type="GO" id="GO:0044780">
    <property type="term" value="P:bacterial-type flagellum assembly"/>
    <property type="evidence" value="ECO:0007669"/>
    <property type="project" value="InterPro"/>
</dbReference>
<comment type="similarity">
    <text evidence="4">In the C-terminal section; belongs to the glycosyl hydrolase 73 family.</text>
</comment>
<feature type="region of interest" description="Disordered" evidence="12">
    <location>
        <begin position="103"/>
        <end position="126"/>
    </location>
</feature>
<evidence type="ECO:0000313" key="15">
    <source>
        <dbReference type="Proteomes" id="UP000243207"/>
    </source>
</evidence>
<dbReference type="GO" id="GO:0042597">
    <property type="term" value="C:periplasmic space"/>
    <property type="evidence" value="ECO:0007669"/>
    <property type="project" value="UniProtKB-SubCell"/>
</dbReference>
<dbReference type="InterPro" id="IPR019301">
    <property type="entry name" value="Flagellar_prot_FlgJ_N"/>
</dbReference>
<evidence type="ECO:0000256" key="8">
    <source>
        <dbReference type="ARBA" id="ARBA00022801"/>
    </source>
</evidence>
<evidence type="ECO:0000259" key="13">
    <source>
        <dbReference type="SMART" id="SM00047"/>
    </source>
</evidence>
<dbReference type="Pfam" id="PF01832">
    <property type="entry name" value="Glucosaminidase"/>
    <property type="match status" value="1"/>
</dbReference>
<organism evidence="14 15">
    <name type="scientific">Halopseudomonas xinjiangensis</name>
    <dbReference type="NCBI Taxonomy" id="487184"/>
    <lineage>
        <taxon>Bacteria</taxon>
        <taxon>Pseudomonadati</taxon>
        <taxon>Pseudomonadota</taxon>
        <taxon>Gammaproteobacteria</taxon>
        <taxon>Pseudomonadales</taxon>
        <taxon>Pseudomonadaceae</taxon>
        <taxon>Halopseudomonas</taxon>
    </lineage>
</organism>
<proteinExistence type="inferred from homology"/>
<dbReference type="GO" id="GO:0016798">
    <property type="term" value="F:hydrolase activity, acting on glycosyl bonds"/>
    <property type="evidence" value="ECO:0007669"/>
    <property type="project" value="UniProtKB-KW"/>
</dbReference>
<feature type="domain" description="Mannosyl-glycoprotein endo-beta-N-acetylglucosamidase-like" evidence="13">
    <location>
        <begin position="194"/>
        <end position="358"/>
    </location>
</feature>
<evidence type="ECO:0000313" key="14">
    <source>
        <dbReference type="EMBL" id="SDS67072.1"/>
    </source>
</evidence>
<dbReference type="Gene3D" id="1.10.530.10">
    <property type="match status" value="1"/>
</dbReference>
<dbReference type="GO" id="GO:0071555">
    <property type="term" value="P:cell wall organization"/>
    <property type="evidence" value="ECO:0007669"/>
    <property type="project" value="UniProtKB-KW"/>
</dbReference>
<evidence type="ECO:0000256" key="6">
    <source>
        <dbReference type="ARBA" id="ARBA00022764"/>
    </source>
</evidence>
<evidence type="ECO:0000256" key="12">
    <source>
        <dbReference type="SAM" id="MobiDB-lite"/>
    </source>
</evidence>
<keyword evidence="14" id="KW-0966">Cell projection</keyword>
<feature type="compositionally biased region" description="Low complexity" evidence="12">
    <location>
        <begin position="114"/>
        <end position="126"/>
    </location>
</feature>
<evidence type="ECO:0000256" key="2">
    <source>
        <dbReference type="ARBA" id="ARBA00004418"/>
    </source>
</evidence>
<evidence type="ECO:0000256" key="11">
    <source>
        <dbReference type="ARBA" id="ARBA00030835"/>
    </source>
</evidence>
<feature type="region of interest" description="Disordered" evidence="12">
    <location>
        <begin position="146"/>
        <end position="194"/>
    </location>
</feature>
<dbReference type="Gene3D" id="2.10.70.40">
    <property type="entry name" value="peptidoglycan hydrolase"/>
    <property type="match status" value="1"/>
</dbReference>
<dbReference type="OrthoDB" id="289937at2"/>
<dbReference type="GO" id="GO:0004040">
    <property type="term" value="F:amidase activity"/>
    <property type="evidence" value="ECO:0007669"/>
    <property type="project" value="InterPro"/>
</dbReference>
<dbReference type="InterPro" id="IPR051056">
    <property type="entry name" value="Glycosyl_Hydrolase_73"/>
</dbReference>
<dbReference type="EMBL" id="LT629736">
    <property type="protein sequence ID" value="SDS67072.1"/>
    <property type="molecule type" value="Genomic_DNA"/>
</dbReference>
<feature type="compositionally biased region" description="Polar residues" evidence="12">
    <location>
        <begin position="176"/>
        <end position="185"/>
    </location>
</feature>
<dbReference type="RefSeq" id="WP_093393861.1">
    <property type="nucleotide sequence ID" value="NZ_LT629736.1"/>
</dbReference>
<dbReference type="InterPro" id="IPR013377">
    <property type="entry name" value="FlgJ"/>
</dbReference>
<dbReference type="InterPro" id="IPR023346">
    <property type="entry name" value="Lysozyme-like_dom_sf"/>
</dbReference>
<dbReference type="InterPro" id="IPR002901">
    <property type="entry name" value="MGlyc_endo_b_GlcNAc-like_dom"/>
</dbReference>
<accession>A0A1H1U3H7</accession>
<comment type="subcellular location">
    <subcellularLocation>
        <location evidence="2">Periplasm</location>
    </subcellularLocation>
</comment>
<comment type="function">
    <text evidence="1">Flagellum-specific muramidase which hydrolyzes the peptidoglycan layer to assemble the rod structure in the periplasmic space.</text>
</comment>
<name>A0A1H1U3H7_9GAMM</name>
<keyword evidence="14" id="KW-0969">Cilium</keyword>
<keyword evidence="7" id="KW-1005">Bacterial flagellum biogenesis</keyword>
<keyword evidence="10" id="KW-0961">Cell wall biogenesis/degradation</keyword>
<comment type="similarity">
    <text evidence="3">In the N-terminal section; belongs to the FlgJ family.</text>
</comment>